<evidence type="ECO:0000313" key="2">
    <source>
        <dbReference type="EMBL" id="BDC98847.1"/>
    </source>
</evidence>
<evidence type="ECO:0000256" key="1">
    <source>
        <dbReference type="SAM" id="Coils"/>
    </source>
</evidence>
<feature type="coiled-coil region" evidence="1">
    <location>
        <begin position="92"/>
        <end position="126"/>
    </location>
</feature>
<sequence>MEYQQTEAPLFSINGEVFEKQMKRWIKEAMLELQKDPQAIANQVDQNGLMDTKQACQFLNLSYSALKKLMDDQIVVPIKAGKKNLFLPSALLKDLQVKRKLEAKEVEIKEKKISQAAELIKSYKAKHQHKKFEA</sequence>
<dbReference type="Proteomes" id="UP001354989">
    <property type="component" value="Chromosome"/>
</dbReference>
<proteinExistence type="predicted"/>
<gene>
    <name evidence="2" type="ORF">PEPS_11280</name>
</gene>
<organism evidence="2 3">
    <name type="scientific">Persicobacter psychrovividus</name>
    <dbReference type="NCBI Taxonomy" id="387638"/>
    <lineage>
        <taxon>Bacteria</taxon>
        <taxon>Pseudomonadati</taxon>
        <taxon>Bacteroidota</taxon>
        <taxon>Cytophagia</taxon>
        <taxon>Cytophagales</taxon>
        <taxon>Persicobacteraceae</taxon>
        <taxon>Persicobacter</taxon>
    </lineage>
</organism>
<name>A0ABM7VD36_9BACT</name>
<evidence type="ECO:0000313" key="3">
    <source>
        <dbReference type="Proteomes" id="UP001354989"/>
    </source>
</evidence>
<keyword evidence="3" id="KW-1185">Reference proteome</keyword>
<protein>
    <recommendedName>
        <fullName evidence="4">Helix-turn-helix domain-containing protein</fullName>
    </recommendedName>
</protein>
<keyword evidence="1" id="KW-0175">Coiled coil</keyword>
<dbReference type="RefSeq" id="WP_332920492.1">
    <property type="nucleotide sequence ID" value="NZ_AP025292.1"/>
</dbReference>
<reference evidence="2 3" key="1">
    <citation type="submission" date="2021-12" db="EMBL/GenBank/DDBJ databases">
        <title>Genome sequencing of bacteria with rrn-lacking chromosome and rrn-plasmid.</title>
        <authorList>
            <person name="Anda M."/>
            <person name="Iwasaki W."/>
        </authorList>
    </citation>
    <scope>NUCLEOTIDE SEQUENCE [LARGE SCALE GENOMIC DNA]</scope>
    <source>
        <strain evidence="2 3">NBRC 101262</strain>
    </source>
</reference>
<dbReference type="EMBL" id="AP025292">
    <property type="protein sequence ID" value="BDC98847.1"/>
    <property type="molecule type" value="Genomic_DNA"/>
</dbReference>
<accession>A0ABM7VD36</accession>
<evidence type="ECO:0008006" key="4">
    <source>
        <dbReference type="Google" id="ProtNLM"/>
    </source>
</evidence>